<feature type="domain" description="HTH crp-type" evidence="6">
    <location>
        <begin position="168"/>
        <end position="236"/>
    </location>
</feature>
<evidence type="ECO:0000256" key="2">
    <source>
        <dbReference type="ARBA" id="ARBA00023125"/>
    </source>
</evidence>
<proteinExistence type="predicted"/>
<dbReference type="PROSITE" id="PS51063">
    <property type="entry name" value="HTH_CRP_2"/>
    <property type="match status" value="1"/>
</dbReference>
<name>A0A849KEJ5_9BURK</name>
<dbReference type="CDD" id="cd00038">
    <property type="entry name" value="CAP_ED"/>
    <property type="match status" value="1"/>
</dbReference>
<dbReference type="SMART" id="SM00419">
    <property type="entry name" value="HTH_CRP"/>
    <property type="match status" value="1"/>
</dbReference>
<reference evidence="7 8" key="1">
    <citation type="submission" date="2020-05" db="EMBL/GenBank/DDBJ databases">
        <authorList>
            <person name="Khan S.A."/>
            <person name="Jeon C.O."/>
            <person name="Chun B.H."/>
        </authorList>
    </citation>
    <scope>NUCLEOTIDE SEQUENCE [LARGE SCALE GENOMIC DNA]</scope>
    <source>
        <strain evidence="7 8">B156</strain>
    </source>
</reference>
<dbReference type="SMART" id="SM00100">
    <property type="entry name" value="cNMP"/>
    <property type="match status" value="1"/>
</dbReference>
<keyword evidence="3" id="KW-0804">Transcription</keyword>
<dbReference type="Gene3D" id="2.60.120.10">
    <property type="entry name" value="Jelly Rolls"/>
    <property type="match status" value="1"/>
</dbReference>
<evidence type="ECO:0000259" key="5">
    <source>
        <dbReference type="PROSITE" id="PS50042"/>
    </source>
</evidence>
<comment type="caution">
    <text evidence="7">The sequence shown here is derived from an EMBL/GenBank/DDBJ whole genome shotgun (WGS) entry which is preliminary data.</text>
</comment>
<evidence type="ECO:0000256" key="3">
    <source>
        <dbReference type="ARBA" id="ARBA00023163"/>
    </source>
</evidence>
<dbReference type="GO" id="GO:0003677">
    <property type="term" value="F:DNA binding"/>
    <property type="evidence" value="ECO:0007669"/>
    <property type="project" value="UniProtKB-KW"/>
</dbReference>
<dbReference type="Pfam" id="PF13545">
    <property type="entry name" value="HTH_Crp_2"/>
    <property type="match status" value="1"/>
</dbReference>
<dbReference type="SUPFAM" id="SSF46785">
    <property type="entry name" value="Winged helix' DNA-binding domain"/>
    <property type="match status" value="1"/>
</dbReference>
<reference evidence="7 8" key="2">
    <citation type="submission" date="2020-06" db="EMBL/GenBank/DDBJ databases">
        <title>Ramlibacter rhizophilus sp. nov., isolated from rhizosphere soil of national flower Mugunghwa from South Korea.</title>
        <authorList>
            <person name="Zheng-Fei Y."/>
            <person name="Huan T."/>
        </authorList>
    </citation>
    <scope>NUCLEOTIDE SEQUENCE [LARGE SCALE GENOMIC DNA]</scope>
    <source>
        <strain evidence="7 8">B156</strain>
    </source>
</reference>
<feature type="domain" description="Cyclic nucleotide-binding" evidence="5">
    <location>
        <begin position="34"/>
        <end position="154"/>
    </location>
</feature>
<dbReference type="GO" id="GO:0003700">
    <property type="term" value="F:DNA-binding transcription factor activity"/>
    <property type="evidence" value="ECO:0007669"/>
    <property type="project" value="TreeGrafter"/>
</dbReference>
<dbReference type="PANTHER" id="PTHR24567">
    <property type="entry name" value="CRP FAMILY TRANSCRIPTIONAL REGULATORY PROTEIN"/>
    <property type="match status" value="1"/>
</dbReference>
<dbReference type="InterPro" id="IPR018490">
    <property type="entry name" value="cNMP-bd_dom_sf"/>
</dbReference>
<organism evidence="7 8">
    <name type="scientific">Ramlibacter montanisoli</name>
    <dbReference type="NCBI Taxonomy" id="2732512"/>
    <lineage>
        <taxon>Bacteria</taxon>
        <taxon>Pseudomonadati</taxon>
        <taxon>Pseudomonadota</taxon>
        <taxon>Betaproteobacteria</taxon>
        <taxon>Burkholderiales</taxon>
        <taxon>Comamonadaceae</taxon>
        <taxon>Ramlibacter</taxon>
    </lineage>
</organism>
<keyword evidence="2" id="KW-0238">DNA-binding</keyword>
<feature type="region of interest" description="Disordered" evidence="4">
    <location>
        <begin position="1"/>
        <end position="22"/>
    </location>
</feature>
<dbReference type="InterPro" id="IPR050397">
    <property type="entry name" value="Env_Response_Regulators"/>
</dbReference>
<dbReference type="AlphaFoldDB" id="A0A849KEJ5"/>
<evidence type="ECO:0000259" key="6">
    <source>
        <dbReference type="PROSITE" id="PS51063"/>
    </source>
</evidence>
<dbReference type="InterPro" id="IPR036388">
    <property type="entry name" value="WH-like_DNA-bd_sf"/>
</dbReference>
<accession>A0A849KEJ5</accession>
<dbReference type="SUPFAM" id="SSF51206">
    <property type="entry name" value="cAMP-binding domain-like"/>
    <property type="match status" value="1"/>
</dbReference>
<keyword evidence="8" id="KW-1185">Reference proteome</keyword>
<dbReference type="InterPro" id="IPR012318">
    <property type="entry name" value="HTH_CRP"/>
</dbReference>
<evidence type="ECO:0000313" key="7">
    <source>
        <dbReference type="EMBL" id="NNU43896.1"/>
    </source>
</evidence>
<evidence type="ECO:0000256" key="4">
    <source>
        <dbReference type="SAM" id="MobiDB-lite"/>
    </source>
</evidence>
<dbReference type="PROSITE" id="PS50042">
    <property type="entry name" value="CNMP_BINDING_3"/>
    <property type="match status" value="1"/>
</dbReference>
<dbReference type="PANTHER" id="PTHR24567:SF74">
    <property type="entry name" value="HTH-TYPE TRANSCRIPTIONAL REGULATOR ARCR"/>
    <property type="match status" value="1"/>
</dbReference>
<dbReference type="EMBL" id="JABFCS010000001">
    <property type="protein sequence ID" value="NNU43896.1"/>
    <property type="molecule type" value="Genomic_DNA"/>
</dbReference>
<sequence>MSTPAGNRSAPPPTERRSAAKAVPAGALLKSLPLFKALDEASLGRLAAATHRRVLARGERVFSRGDDPEGMYVVVYGQVRLLGRARGGGERLAGVVDAGHSFGEPIMFLERPALVDAEAATDALVLQLPKEAVFAEIERNPRFARRLIAGLSSRLEALVQQQERQDRGGGQARVVDYLLRQGGSTAGVPFTLPAAKAAVAAHLRLTPEHFSRLLHELAAEELLRIDGRRITLLQPLRLAALRH</sequence>
<gene>
    <name evidence="7" type="ORF">HK415_13180</name>
</gene>
<dbReference type="InterPro" id="IPR036390">
    <property type="entry name" value="WH_DNA-bd_sf"/>
</dbReference>
<dbReference type="Gene3D" id="1.10.10.10">
    <property type="entry name" value="Winged helix-like DNA-binding domain superfamily/Winged helix DNA-binding domain"/>
    <property type="match status" value="1"/>
</dbReference>
<dbReference type="Proteomes" id="UP000552954">
    <property type="component" value="Unassembled WGS sequence"/>
</dbReference>
<dbReference type="Pfam" id="PF00027">
    <property type="entry name" value="cNMP_binding"/>
    <property type="match status" value="1"/>
</dbReference>
<keyword evidence="1" id="KW-0805">Transcription regulation</keyword>
<dbReference type="InterPro" id="IPR014710">
    <property type="entry name" value="RmlC-like_jellyroll"/>
</dbReference>
<protein>
    <submittedName>
        <fullName evidence="7">Crp/Fnr family transcriptional regulator</fullName>
    </submittedName>
</protein>
<dbReference type="RefSeq" id="WP_171559932.1">
    <property type="nucleotide sequence ID" value="NZ_JABFCS010000001.1"/>
</dbReference>
<evidence type="ECO:0000256" key="1">
    <source>
        <dbReference type="ARBA" id="ARBA00023015"/>
    </source>
</evidence>
<evidence type="ECO:0000313" key="8">
    <source>
        <dbReference type="Proteomes" id="UP000552954"/>
    </source>
</evidence>
<dbReference type="GO" id="GO:0005829">
    <property type="term" value="C:cytosol"/>
    <property type="evidence" value="ECO:0007669"/>
    <property type="project" value="TreeGrafter"/>
</dbReference>
<dbReference type="InterPro" id="IPR000595">
    <property type="entry name" value="cNMP-bd_dom"/>
</dbReference>